<dbReference type="InterPro" id="IPR051782">
    <property type="entry name" value="ABC_Transporter_VariousFunc"/>
</dbReference>
<reference evidence="5 6" key="1">
    <citation type="submission" date="2020-08" db="EMBL/GenBank/DDBJ databases">
        <title>Genome public.</title>
        <authorList>
            <person name="Liu C."/>
            <person name="Sun Q."/>
        </authorList>
    </citation>
    <scope>NUCLEOTIDE SEQUENCE [LARGE SCALE GENOMIC DNA]</scope>
    <source>
        <strain evidence="5 6">NSJ-6</strain>
    </source>
</reference>
<name>A0ABR7DGX1_9CLOT</name>
<dbReference type="PROSITE" id="PS50893">
    <property type="entry name" value="ABC_TRANSPORTER_2"/>
    <property type="match status" value="1"/>
</dbReference>
<keyword evidence="1" id="KW-0813">Transport</keyword>
<evidence type="ECO:0000313" key="5">
    <source>
        <dbReference type="EMBL" id="MBC5630592.1"/>
    </source>
</evidence>
<organism evidence="5 6">
    <name type="scientific">Clostridium hominis</name>
    <dbReference type="NCBI Taxonomy" id="2763036"/>
    <lineage>
        <taxon>Bacteria</taxon>
        <taxon>Bacillati</taxon>
        <taxon>Bacillota</taxon>
        <taxon>Clostridia</taxon>
        <taxon>Eubacteriales</taxon>
        <taxon>Clostridiaceae</taxon>
        <taxon>Clostridium</taxon>
    </lineage>
</organism>
<dbReference type="GO" id="GO:0005524">
    <property type="term" value="F:ATP binding"/>
    <property type="evidence" value="ECO:0007669"/>
    <property type="project" value="UniProtKB-KW"/>
</dbReference>
<evidence type="ECO:0000256" key="1">
    <source>
        <dbReference type="ARBA" id="ARBA00022448"/>
    </source>
</evidence>
<dbReference type="PANTHER" id="PTHR42939:SF1">
    <property type="entry name" value="ABC TRANSPORTER ATP-BINDING PROTEIN ALBC-RELATED"/>
    <property type="match status" value="1"/>
</dbReference>
<dbReference type="InterPro" id="IPR027417">
    <property type="entry name" value="P-loop_NTPase"/>
</dbReference>
<dbReference type="EMBL" id="JACOOO010000041">
    <property type="protein sequence ID" value="MBC5630592.1"/>
    <property type="molecule type" value="Genomic_DNA"/>
</dbReference>
<proteinExistence type="predicted"/>
<dbReference type="InterPro" id="IPR003439">
    <property type="entry name" value="ABC_transporter-like_ATP-bd"/>
</dbReference>
<feature type="domain" description="ABC transporter" evidence="4">
    <location>
        <begin position="2"/>
        <end position="224"/>
    </location>
</feature>
<sequence>MIKLVNINKAYGDKVILNNFNLEINKGEIIGLLAPNAEGKSTLLKILGGHITFDSGEYFFYGEEFYYKHKELIGYMNDTPIIPKGWKAIDGVDYYKEYFKTFNYEKCMDMLKYFKIDLDRKIKTFSKGENEKYHLALALSINGSLYIMDEPLAAIDLIAREEIIKMIIDNFSLESTIIISSHLVSDIEKMLDRVLLLKDGQIICNKLVEDLRVEGKSVVDLYKEVYGYVQV</sequence>
<evidence type="ECO:0000259" key="4">
    <source>
        <dbReference type="PROSITE" id="PS50893"/>
    </source>
</evidence>
<accession>A0ABR7DGX1</accession>
<keyword evidence="3 5" id="KW-0067">ATP-binding</keyword>
<keyword evidence="6" id="KW-1185">Reference proteome</keyword>
<comment type="caution">
    <text evidence="5">The sequence shown here is derived from an EMBL/GenBank/DDBJ whole genome shotgun (WGS) entry which is preliminary data.</text>
</comment>
<dbReference type="Proteomes" id="UP000596929">
    <property type="component" value="Unassembled WGS sequence"/>
</dbReference>
<dbReference type="SUPFAM" id="SSF52540">
    <property type="entry name" value="P-loop containing nucleoside triphosphate hydrolases"/>
    <property type="match status" value="1"/>
</dbReference>
<protein>
    <submittedName>
        <fullName evidence="5">ABC transporter ATP-binding protein</fullName>
    </submittedName>
</protein>
<gene>
    <name evidence="5" type="ORF">H8S20_17175</name>
</gene>
<evidence type="ECO:0000256" key="2">
    <source>
        <dbReference type="ARBA" id="ARBA00022741"/>
    </source>
</evidence>
<dbReference type="RefSeq" id="WP_186860872.1">
    <property type="nucleotide sequence ID" value="NZ_JACOOO010000041.1"/>
</dbReference>
<dbReference type="PANTHER" id="PTHR42939">
    <property type="entry name" value="ABC TRANSPORTER ATP-BINDING PROTEIN ALBC-RELATED"/>
    <property type="match status" value="1"/>
</dbReference>
<evidence type="ECO:0000256" key="3">
    <source>
        <dbReference type="ARBA" id="ARBA00022840"/>
    </source>
</evidence>
<dbReference type="Gene3D" id="3.40.50.300">
    <property type="entry name" value="P-loop containing nucleotide triphosphate hydrolases"/>
    <property type="match status" value="1"/>
</dbReference>
<keyword evidence="2" id="KW-0547">Nucleotide-binding</keyword>
<dbReference type="Pfam" id="PF00005">
    <property type="entry name" value="ABC_tran"/>
    <property type="match status" value="1"/>
</dbReference>
<evidence type="ECO:0000313" key="6">
    <source>
        <dbReference type="Proteomes" id="UP000596929"/>
    </source>
</evidence>